<dbReference type="EMBL" id="CM004476">
    <property type="protein sequence ID" value="OCT76274.1"/>
    <property type="molecule type" value="Genomic_DNA"/>
</dbReference>
<evidence type="ECO:0008006" key="3">
    <source>
        <dbReference type="Google" id="ProtNLM"/>
    </source>
</evidence>
<dbReference type="OMA" id="HNWERET"/>
<proteinExistence type="predicted"/>
<dbReference type="PANTHER" id="PTHR31635">
    <property type="entry name" value="REVERSE TRANSCRIPTASE DOMAIN-CONTAINING PROTEIN-RELATED"/>
    <property type="match status" value="1"/>
</dbReference>
<sequence>MNINVNISGSLLRKLNIKRPKSHLTYLGLAIPSDLGKLYALNFPPAINNVLSLCNKWLNAHFNLKGKIALFKMLIFPKPIYPLVNLPLLLKHTDIKKLDSSLNSLIWGSKKPKIALSKLRCTSEQGGLKVTDFRAFNLASITRYLIEWIYGGKRFTNPELEIFHENNLNILTVAHTKWKDVHITFKTNPLFRDSLSTWKLLFSSHNLNHMQNPFMPLQLLWRNSKMGYPSLLPNKKNNLPLLMEDVVDPANGNLLKWPEFRSNNNLKPGDYSMYMFIKSSLVGAQNKESYVLQKYWLTSSMNVILENPDLMNIDLISQIFWSPGKMVWLLTICNYSFPSLKFH</sequence>
<evidence type="ECO:0000313" key="2">
    <source>
        <dbReference type="Proteomes" id="UP000694892"/>
    </source>
</evidence>
<organism evidence="1 2">
    <name type="scientific">Xenopus laevis</name>
    <name type="common">African clawed frog</name>
    <dbReference type="NCBI Taxonomy" id="8355"/>
    <lineage>
        <taxon>Eukaryota</taxon>
        <taxon>Metazoa</taxon>
        <taxon>Chordata</taxon>
        <taxon>Craniata</taxon>
        <taxon>Vertebrata</taxon>
        <taxon>Euteleostomi</taxon>
        <taxon>Amphibia</taxon>
        <taxon>Batrachia</taxon>
        <taxon>Anura</taxon>
        <taxon>Pipoidea</taxon>
        <taxon>Pipidae</taxon>
        <taxon>Xenopodinae</taxon>
        <taxon>Xenopus</taxon>
        <taxon>Xenopus</taxon>
    </lineage>
</organism>
<protein>
    <recommendedName>
        <fullName evidence="3">Reverse transcriptase domain-containing protein</fullName>
    </recommendedName>
</protein>
<gene>
    <name evidence="1" type="ORF">XELAEV_18031469mg</name>
</gene>
<name>A0A974CMN4_XENLA</name>
<evidence type="ECO:0000313" key="1">
    <source>
        <dbReference type="EMBL" id="OCT76274.1"/>
    </source>
</evidence>
<reference evidence="2" key="1">
    <citation type="journal article" date="2016" name="Nature">
        <title>Genome evolution in the allotetraploid frog Xenopus laevis.</title>
        <authorList>
            <person name="Session A.M."/>
            <person name="Uno Y."/>
            <person name="Kwon T."/>
            <person name="Chapman J.A."/>
            <person name="Toyoda A."/>
            <person name="Takahashi S."/>
            <person name="Fukui A."/>
            <person name="Hikosaka A."/>
            <person name="Suzuki A."/>
            <person name="Kondo M."/>
            <person name="van Heeringen S.J."/>
            <person name="Quigley I."/>
            <person name="Heinz S."/>
            <person name="Ogino H."/>
            <person name="Ochi H."/>
            <person name="Hellsten U."/>
            <person name="Lyons J.B."/>
            <person name="Simakov O."/>
            <person name="Putnam N."/>
            <person name="Stites J."/>
            <person name="Kuroki Y."/>
            <person name="Tanaka T."/>
            <person name="Michiue T."/>
            <person name="Watanabe M."/>
            <person name="Bogdanovic O."/>
            <person name="Lister R."/>
            <person name="Georgiou G."/>
            <person name="Paranjpe S.S."/>
            <person name="van Kruijsbergen I."/>
            <person name="Shu S."/>
            <person name="Carlson J."/>
            <person name="Kinoshita T."/>
            <person name="Ohta Y."/>
            <person name="Mawaribuchi S."/>
            <person name="Jenkins J."/>
            <person name="Grimwood J."/>
            <person name="Schmutz J."/>
            <person name="Mitros T."/>
            <person name="Mozaffari S.V."/>
            <person name="Suzuki Y."/>
            <person name="Haramoto Y."/>
            <person name="Yamamoto T.S."/>
            <person name="Takagi C."/>
            <person name="Heald R."/>
            <person name="Miller K."/>
            <person name="Haudenschild C."/>
            <person name="Kitzman J."/>
            <person name="Nakayama T."/>
            <person name="Izutsu Y."/>
            <person name="Robert J."/>
            <person name="Fortriede J."/>
            <person name="Burns K."/>
            <person name="Lotay V."/>
            <person name="Karimi K."/>
            <person name="Yasuoka Y."/>
            <person name="Dichmann D.S."/>
            <person name="Flajnik M.F."/>
            <person name="Houston D.W."/>
            <person name="Shendure J."/>
            <person name="DuPasquier L."/>
            <person name="Vize P.D."/>
            <person name="Zorn A.M."/>
            <person name="Ito M."/>
            <person name="Marcotte E.M."/>
            <person name="Wallingford J.B."/>
            <person name="Ito Y."/>
            <person name="Asashima M."/>
            <person name="Ueno N."/>
            <person name="Matsuda Y."/>
            <person name="Veenstra G.J."/>
            <person name="Fujiyama A."/>
            <person name="Harland R.M."/>
            <person name="Taira M."/>
            <person name="Rokhsar D.S."/>
        </authorList>
    </citation>
    <scope>NUCLEOTIDE SEQUENCE [LARGE SCALE GENOMIC DNA]</scope>
    <source>
        <strain evidence="2">J</strain>
    </source>
</reference>
<dbReference type="AlphaFoldDB" id="A0A974CMN4"/>
<dbReference type="PANTHER" id="PTHR31635:SF196">
    <property type="entry name" value="REVERSE TRANSCRIPTASE DOMAIN-CONTAINING PROTEIN-RELATED"/>
    <property type="match status" value="1"/>
</dbReference>
<accession>A0A974CMN4</accession>
<dbReference type="Proteomes" id="UP000694892">
    <property type="component" value="Chromosome 6L"/>
</dbReference>